<dbReference type="RefSeq" id="XP_066923671.1">
    <property type="nucleotide sequence ID" value="XM_067067570.1"/>
</dbReference>
<dbReference type="EnsemblMetazoa" id="CLYHEMT003938.1">
    <property type="protein sequence ID" value="CLYHEMP003938.1"/>
    <property type="gene ID" value="CLYHEMG003938"/>
</dbReference>
<evidence type="ECO:0000313" key="3">
    <source>
        <dbReference type="EnsemblMetazoa" id="CLYHEMP003938.1"/>
    </source>
</evidence>
<evidence type="ECO:0000256" key="2">
    <source>
        <dbReference type="SAM" id="MobiDB-lite"/>
    </source>
</evidence>
<feature type="coiled-coil region" evidence="1">
    <location>
        <begin position="837"/>
        <end position="878"/>
    </location>
</feature>
<feature type="coiled-coil region" evidence="1">
    <location>
        <begin position="700"/>
        <end position="755"/>
    </location>
</feature>
<dbReference type="SUPFAM" id="SSF57997">
    <property type="entry name" value="Tropomyosin"/>
    <property type="match status" value="1"/>
</dbReference>
<dbReference type="AlphaFoldDB" id="A0A7M5USR7"/>
<feature type="coiled-coil region" evidence="1">
    <location>
        <begin position="550"/>
        <end position="616"/>
    </location>
</feature>
<dbReference type="OrthoDB" id="28818at2759"/>
<proteinExistence type="predicted"/>
<name>A0A7M5USR7_9CNID</name>
<feature type="region of interest" description="Disordered" evidence="2">
    <location>
        <begin position="952"/>
        <end position="971"/>
    </location>
</feature>
<reference evidence="3" key="1">
    <citation type="submission" date="2021-01" db="UniProtKB">
        <authorList>
            <consortium name="EnsemblMetazoa"/>
        </authorList>
    </citation>
    <scope>IDENTIFICATION</scope>
</reference>
<sequence>MAFDDEESQSDYGSLISPRKTKERTATIKTLKADDIKLLQLEDENAWRINQVSNSMKELVRVRQILDNSEHDRLNERREKLSTVHKLIDLTKVKNQIERRLQDFNNQTTDEESKYTRLYGKYEQALEKIKELRQLTASDTEHAQKDYLDELANIKASYKRDMRSAEEESKKLKQSLEELYSRRQNNTTTTDKNNTLSDVENLKDDLPAIVEALSKEGIEVENESSGKQVLADLFKEYKRIFNRLKHNNIGFTHSDEEYKELQRELRSEKTKNEKNTKQLQEKDDSIGILKGQIDTLLKEQKEKHLQMQSLHDESESSKEGIDDIKAKLKKSRETLSKQTAKLNVTEEDLTRVTDELHVTEAEHERTKRQIAVKDAEIVRLKQDLENESDRLNKEIERVKKLQELLKQKERSNVDGDDHVFTLELKVKELEKELHTFHQENERLVSELDETLQSRDDLQNDLNERKTKFSKQDTTIKTLQTKNEELSRDLEEKRNSFMELSQKLDETSTELLTTKDLLMEKDEEVKQGQLQLSQISEELTLNDTLKNPENNDELQLLRERNKKILADAQERENRVRQEAKLRESELEEKIKRESILREELHERCIELEKQLKEQQNQFTEVELPSISQRKEGVREDRIMVEEEPLVEAQRDGDLFAANDNSGGGDFMNDDLDWLMENTPLSTNPVKDGTQSANQKRIHGVMNDLKKEKDGIQQKLKIKEKELQKVQQNFDEKEQEIQRMKNEMIRMTDQQKLASEKAGEEKEAVECLRSLVADNEAYVKCIAEQQSIINSLKSDNFEISRRMNDTLHSLEAECDTSLRMKAKLKNVMEISLTRESDKNFLQRQEIETLKKQLEDIRTERQQLKLDLEDKVYELDKTQNDLTSLKSVVEYNLGSIDAEKRSKDFVEEQLKLVIQDRGHTLQKLRSLELANQVLQNKLRDLQKWHNQMEFQLFKSRDHYQPMTPSPENVDSNEL</sequence>
<feature type="compositionally biased region" description="Polar residues" evidence="2">
    <location>
        <begin position="962"/>
        <end position="971"/>
    </location>
</feature>
<keyword evidence="1" id="KW-0175">Coiled coil</keyword>
<keyword evidence="4" id="KW-1185">Reference proteome</keyword>
<feature type="region of interest" description="Disordered" evidence="2">
    <location>
        <begin position="1"/>
        <end position="21"/>
    </location>
</feature>
<accession>A0A7M5USR7</accession>
<feature type="coiled-coil region" evidence="1">
    <location>
        <begin position="321"/>
        <end position="509"/>
    </location>
</feature>
<organism evidence="3 4">
    <name type="scientific">Clytia hemisphaerica</name>
    <dbReference type="NCBI Taxonomy" id="252671"/>
    <lineage>
        <taxon>Eukaryota</taxon>
        <taxon>Metazoa</taxon>
        <taxon>Cnidaria</taxon>
        <taxon>Hydrozoa</taxon>
        <taxon>Hydroidolina</taxon>
        <taxon>Leptothecata</taxon>
        <taxon>Obeliida</taxon>
        <taxon>Clytiidae</taxon>
        <taxon>Clytia</taxon>
    </lineage>
</organism>
<dbReference type="GeneID" id="136810975"/>
<evidence type="ECO:0000313" key="4">
    <source>
        <dbReference type="Proteomes" id="UP000594262"/>
    </source>
</evidence>
<dbReference type="Proteomes" id="UP000594262">
    <property type="component" value="Unplaced"/>
</dbReference>
<protein>
    <submittedName>
        <fullName evidence="3">Uncharacterized protein</fullName>
    </submittedName>
</protein>
<evidence type="ECO:0000256" key="1">
    <source>
        <dbReference type="SAM" id="Coils"/>
    </source>
</evidence>
<feature type="coiled-coil region" evidence="1">
    <location>
        <begin position="87"/>
        <end position="182"/>
    </location>
</feature>